<dbReference type="EMBL" id="VJMZ01000001">
    <property type="protein sequence ID" value="TRM12069.1"/>
    <property type="molecule type" value="Genomic_DNA"/>
</dbReference>
<proteinExistence type="predicted"/>
<sequence length="241" mass="26980">MTKNELRNEKGSTTLMMMGLLLGIILMGFVFFDMSSVFMERRISQTGSDAAAIAAAQEAEKSYQEVLEEETRVELTDLHERTEDYKEDWEESVGDDESSVSWGDAFDEWINNLEEEFDDRSMPASIVKYLKGANSGVDIDEAIKFLWDTDSLSNLVCDAVSSHTEEIREAAQHYADLNGIENDISIVFPVENGDEGFKVGVRTKSTINDSFLNSVNTEQLKVPAHAIVNIQQPEGMNIICD</sequence>
<comment type="caution">
    <text evidence="3">The sequence shown here is derived from an EMBL/GenBank/DDBJ whole genome shotgun (WGS) entry which is preliminary data.</text>
</comment>
<keyword evidence="1" id="KW-0812">Transmembrane</keyword>
<feature type="transmembrane region" description="Helical" evidence="1">
    <location>
        <begin position="12"/>
        <end position="32"/>
    </location>
</feature>
<dbReference type="AlphaFoldDB" id="A0A549YJL9"/>
<dbReference type="InterPro" id="IPR028087">
    <property type="entry name" value="Tad_N"/>
</dbReference>
<dbReference type="Proteomes" id="UP000319280">
    <property type="component" value="Unassembled WGS sequence"/>
</dbReference>
<gene>
    <name evidence="3" type="ORF">FH966_10455</name>
</gene>
<accession>A0A549YJL9</accession>
<keyword evidence="1" id="KW-0472">Membrane</keyword>
<organism evidence="3 4">
    <name type="scientific">Lentibacillus cibarius</name>
    <dbReference type="NCBI Taxonomy" id="2583219"/>
    <lineage>
        <taxon>Bacteria</taxon>
        <taxon>Bacillati</taxon>
        <taxon>Bacillota</taxon>
        <taxon>Bacilli</taxon>
        <taxon>Bacillales</taxon>
        <taxon>Bacillaceae</taxon>
        <taxon>Lentibacillus</taxon>
    </lineage>
</organism>
<keyword evidence="1" id="KW-1133">Transmembrane helix</keyword>
<reference evidence="3 4" key="1">
    <citation type="submission" date="2019-07" db="EMBL/GenBank/DDBJ databases">
        <title>Genomic analysis of Lentibacillus sp. NKC851-2.</title>
        <authorList>
            <person name="Oh Y.J."/>
        </authorList>
    </citation>
    <scope>NUCLEOTIDE SEQUENCE [LARGE SCALE GENOMIC DNA]</scope>
    <source>
        <strain evidence="3 4">NKC851-2</strain>
    </source>
</reference>
<evidence type="ECO:0000313" key="4">
    <source>
        <dbReference type="Proteomes" id="UP000319280"/>
    </source>
</evidence>
<protein>
    <recommendedName>
        <fullName evidence="2">Putative Flp pilus-assembly TadG-like N-terminal domain-containing protein</fullName>
    </recommendedName>
</protein>
<dbReference type="Pfam" id="PF13400">
    <property type="entry name" value="Tad"/>
    <property type="match status" value="1"/>
</dbReference>
<evidence type="ECO:0000259" key="2">
    <source>
        <dbReference type="Pfam" id="PF13400"/>
    </source>
</evidence>
<keyword evidence="4" id="KW-1185">Reference proteome</keyword>
<name>A0A549YJL9_9BACI</name>
<feature type="domain" description="Putative Flp pilus-assembly TadG-like N-terminal" evidence="2">
    <location>
        <begin position="11"/>
        <end position="57"/>
    </location>
</feature>
<evidence type="ECO:0000313" key="3">
    <source>
        <dbReference type="EMBL" id="TRM12069.1"/>
    </source>
</evidence>
<evidence type="ECO:0000256" key="1">
    <source>
        <dbReference type="SAM" id="Phobius"/>
    </source>
</evidence>
<dbReference type="RefSeq" id="WP_142791077.1">
    <property type="nucleotide sequence ID" value="NZ_VJMZ01000001.1"/>
</dbReference>